<evidence type="ECO:0000313" key="10">
    <source>
        <dbReference type="EMBL" id="PSK84809.1"/>
    </source>
</evidence>
<evidence type="ECO:0000256" key="6">
    <source>
        <dbReference type="SAM" id="SignalP"/>
    </source>
</evidence>
<gene>
    <name evidence="10" type="ORF">CLV93_102600</name>
    <name evidence="9" type="ORF">JCM18694_12200</name>
</gene>
<feature type="signal peptide" evidence="6">
    <location>
        <begin position="1"/>
        <end position="23"/>
    </location>
</feature>
<dbReference type="OrthoDB" id="618454at2"/>
<reference evidence="10 11" key="1">
    <citation type="submission" date="2018-03" db="EMBL/GenBank/DDBJ databases">
        <title>Genomic Encyclopedia of Archaeal and Bacterial Type Strains, Phase II (KMG-II): from individual species to whole genera.</title>
        <authorList>
            <person name="Goeker M."/>
        </authorList>
    </citation>
    <scope>NUCLEOTIDE SEQUENCE [LARGE SCALE GENOMIC DNA]</scope>
    <source>
        <strain evidence="10 11">DSM 27267</strain>
    </source>
</reference>
<dbReference type="GO" id="GO:0009279">
    <property type="term" value="C:cell outer membrane"/>
    <property type="evidence" value="ECO:0007669"/>
    <property type="project" value="UniProtKB-SubCell"/>
</dbReference>
<dbReference type="EMBL" id="PYGC01000002">
    <property type="protein sequence ID" value="PSK84809.1"/>
    <property type="molecule type" value="Genomic_DNA"/>
</dbReference>
<evidence type="ECO:0000256" key="5">
    <source>
        <dbReference type="ARBA" id="ARBA00023237"/>
    </source>
</evidence>
<dbReference type="Proteomes" id="UP000396862">
    <property type="component" value="Unassembled WGS sequence"/>
</dbReference>
<evidence type="ECO:0000256" key="4">
    <source>
        <dbReference type="ARBA" id="ARBA00023136"/>
    </source>
</evidence>
<dbReference type="AlphaFoldDB" id="A0A2P8CIN0"/>
<reference evidence="9 12" key="2">
    <citation type="submission" date="2019-10" db="EMBL/GenBank/DDBJ databases">
        <title>Prolixibacter strains distinguished by the presence of nitrate reductase genes were adept at nitrate-dependent anaerobic corrosion of metallic iron and carbon steel.</title>
        <authorList>
            <person name="Iino T."/>
            <person name="Shono N."/>
            <person name="Ito K."/>
            <person name="Nakamura R."/>
            <person name="Sueoka K."/>
            <person name="Harayama S."/>
            <person name="Ohkuma M."/>
        </authorList>
    </citation>
    <scope>NUCLEOTIDE SEQUENCE [LARGE SCALE GENOMIC DNA]</scope>
    <source>
        <strain evidence="9 12">MIC1-1</strain>
    </source>
</reference>
<feature type="domain" description="SusD-like N-terminal" evidence="8">
    <location>
        <begin position="26"/>
        <end position="231"/>
    </location>
</feature>
<dbReference type="CDD" id="cd08977">
    <property type="entry name" value="SusD"/>
    <property type="match status" value="1"/>
</dbReference>
<keyword evidence="3 6" id="KW-0732">Signal</keyword>
<keyword evidence="5" id="KW-0998">Cell outer membrane</keyword>
<keyword evidence="12" id="KW-1185">Reference proteome</keyword>
<protein>
    <submittedName>
        <fullName evidence="9">Membrane protein</fullName>
    </submittedName>
    <submittedName>
        <fullName evidence="10">Putative outer membrane starch-binding protein</fullName>
    </submittedName>
</protein>
<feature type="domain" description="RagB/SusD" evidence="7">
    <location>
        <begin position="271"/>
        <end position="517"/>
    </location>
</feature>
<dbReference type="Gene3D" id="1.25.40.390">
    <property type="match status" value="1"/>
</dbReference>
<evidence type="ECO:0000313" key="12">
    <source>
        <dbReference type="Proteomes" id="UP000396862"/>
    </source>
</evidence>
<evidence type="ECO:0000256" key="2">
    <source>
        <dbReference type="ARBA" id="ARBA00006275"/>
    </source>
</evidence>
<sequence>MKISLKTYTKALLIGCLSLSVMSCSDFLDKKKLGQETSEVYFNSQDKAIHSVTAAYSDLKDYRFGWFQWAFGETLSDNAIYSGSDGDSGGFQPLKDFNGTADMYQVRYKWELCYRGINKSNQAIEGIQAMNDDLFTTPGLKKRLIAEARFLRAYYHWNLVIAFGKVPIVDHLIKTADEKIAPSSISDVYDFIASDLEAAEADLPLKSEYAASDIGRATKGAADAFLAKVNLYRKNWADAAKWSKKIIDSGEYQLDPNYAHQFSFDGENGMESIFEIQFYDSPTETSAYRNNGNFQTLFQLPRNITYGYGINQPTKNLYNAFMAENDTVRMQATLLDTTEVFHNELADLYTALDQAEQSGDQAAIDQAQADLAAGKTKLTFDRTGFYNQKIYVDPAHRAVHIRNNGNNTRVMRYAEVLLMYAEAEYHLGNESEALAKMNMVRERVNLPDKNVSGDALLQAIYTERRLELAMENDRYPDLVRTGRANILPNWTKAHEYWPVPQAEVDITSGDVPQNPGYTTGGN</sequence>
<proteinExistence type="inferred from homology"/>
<dbReference type="Pfam" id="PF07980">
    <property type="entry name" value="SusD_RagB"/>
    <property type="match status" value="1"/>
</dbReference>
<dbReference type="EMBL" id="BLAU01000001">
    <property type="protein sequence ID" value="GET20974.1"/>
    <property type="molecule type" value="Genomic_DNA"/>
</dbReference>
<evidence type="ECO:0000313" key="11">
    <source>
        <dbReference type="Proteomes" id="UP000240621"/>
    </source>
</evidence>
<evidence type="ECO:0000313" key="9">
    <source>
        <dbReference type="EMBL" id="GET20974.1"/>
    </source>
</evidence>
<comment type="caution">
    <text evidence="10">The sequence shown here is derived from an EMBL/GenBank/DDBJ whole genome shotgun (WGS) entry which is preliminary data.</text>
</comment>
<comment type="similarity">
    <text evidence="2">Belongs to the SusD family.</text>
</comment>
<name>A0A2P8CIN0_9BACT</name>
<dbReference type="RefSeq" id="WP_106541376.1">
    <property type="nucleotide sequence ID" value="NZ_BLAU01000001.1"/>
</dbReference>
<feature type="chain" id="PRO_5015112227" evidence="6">
    <location>
        <begin position="24"/>
        <end position="522"/>
    </location>
</feature>
<comment type="subcellular location">
    <subcellularLocation>
        <location evidence="1">Cell outer membrane</location>
    </subcellularLocation>
</comment>
<keyword evidence="4" id="KW-0472">Membrane</keyword>
<dbReference type="InterPro" id="IPR012944">
    <property type="entry name" value="SusD_RagB_dom"/>
</dbReference>
<evidence type="ECO:0000259" key="8">
    <source>
        <dbReference type="Pfam" id="PF14322"/>
    </source>
</evidence>
<organism evidence="10 11">
    <name type="scientific">Prolixibacter denitrificans</name>
    <dbReference type="NCBI Taxonomy" id="1541063"/>
    <lineage>
        <taxon>Bacteria</taxon>
        <taxon>Pseudomonadati</taxon>
        <taxon>Bacteroidota</taxon>
        <taxon>Bacteroidia</taxon>
        <taxon>Marinilabiliales</taxon>
        <taxon>Prolixibacteraceae</taxon>
        <taxon>Prolixibacter</taxon>
    </lineage>
</organism>
<evidence type="ECO:0000256" key="3">
    <source>
        <dbReference type="ARBA" id="ARBA00022729"/>
    </source>
</evidence>
<evidence type="ECO:0000256" key="1">
    <source>
        <dbReference type="ARBA" id="ARBA00004442"/>
    </source>
</evidence>
<dbReference type="Pfam" id="PF14322">
    <property type="entry name" value="SusD-like_3"/>
    <property type="match status" value="1"/>
</dbReference>
<dbReference type="SUPFAM" id="SSF48452">
    <property type="entry name" value="TPR-like"/>
    <property type="match status" value="1"/>
</dbReference>
<dbReference type="InterPro" id="IPR011990">
    <property type="entry name" value="TPR-like_helical_dom_sf"/>
</dbReference>
<evidence type="ECO:0000259" key="7">
    <source>
        <dbReference type="Pfam" id="PF07980"/>
    </source>
</evidence>
<accession>A0A2P8CIN0</accession>
<dbReference type="Proteomes" id="UP000240621">
    <property type="component" value="Unassembled WGS sequence"/>
</dbReference>
<dbReference type="InterPro" id="IPR033985">
    <property type="entry name" value="SusD-like_N"/>
</dbReference>
<dbReference type="PROSITE" id="PS51257">
    <property type="entry name" value="PROKAR_LIPOPROTEIN"/>
    <property type="match status" value="1"/>
</dbReference>